<dbReference type="EMBL" id="JAVRRJ010000010">
    <property type="protein sequence ID" value="KAK5081211.1"/>
    <property type="molecule type" value="Genomic_DNA"/>
</dbReference>
<dbReference type="PROSITE" id="PS51186">
    <property type="entry name" value="GNAT"/>
    <property type="match status" value="1"/>
</dbReference>
<dbReference type="CDD" id="cd04301">
    <property type="entry name" value="NAT_SF"/>
    <property type="match status" value="1"/>
</dbReference>
<evidence type="ECO:0000313" key="2">
    <source>
        <dbReference type="EMBL" id="KAK5081211.1"/>
    </source>
</evidence>
<sequence length="192" mass="21536">MSLSTTKSHSWHRDGFLISTDPSLIDLQAINAAFDTDQLPWAQKLSDEELKVMVQHSVCFGLYAATVEPVDTTATTSIPTPDSSGGGTRSSTPGMIGLARVCTDYVTMAYLTDVYILPEYQRRGLGEWLIDCVKEWWDEMPSGRRMLLIAKEGKAEEFYARRLASGRMENDREKKKEGTYRVFTARGRGARV</sequence>
<dbReference type="InterPro" id="IPR016181">
    <property type="entry name" value="Acyl_CoA_acyltransferase"/>
</dbReference>
<dbReference type="GO" id="GO:0016747">
    <property type="term" value="F:acyltransferase activity, transferring groups other than amino-acyl groups"/>
    <property type="evidence" value="ECO:0007669"/>
    <property type="project" value="InterPro"/>
</dbReference>
<dbReference type="InterPro" id="IPR000182">
    <property type="entry name" value="GNAT_dom"/>
</dbReference>
<dbReference type="SUPFAM" id="SSF55729">
    <property type="entry name" value="Acyl-CoA N-acyltransferases (Nat)"/>
    <property type="match status" value="1"/>
</dbReference>
<gene>
    <name evidence="2" type="ORF">LTR05_008005</name>
</gene>
<reference evidence="2 3" key="1">
    <citation type="submission" date="2023-08" db="EMBL/GenBank/DDBJ databases">
        <title>Black Yeasts Isolated from many extreme environments.</title>
        <authorList>
            <person name="Coleine C."/>
            <person name="Stajich J.E."/>
            <person name="Selbmann L."/>
        </authorList>
    </citation>
    <scope>NUCLEOTIDE SEQUENCE [LARGE SCALE GENOMIC DNA]</scope>
    <source>
        <strain evidence="2 3">CCFEE 5910</strain>
    </source>
</reference>
<dbReference type="Pfam" id="PF13508">
    <property type="entry name" value="Acetyltransf_7"/>
    <property type="match status" value="1"/>
</dbReference>
<dbReference type="AlphaFoldDB" id="A0AAN7STL7"/>
<dbReference type="Proteomes" id="UP001309876">
    <property type="component" value="Unassembled WGS sequence"/>
</dbReference>
<proteinExistence type="predicted"/>
<dbReference type="Gene3D" id="3.40.630.30">
    <property type="match status" value="1"/>
</dbReference>
<keyword evidence="3" id="KW-1185">Reference proteome</keyword>
<accession>A0AAN7STL7</accession>
<dbReference type="PANTHER" id="PTHR43233">
    <property type="entry name" value="FAMILY N-ACETYLTRANSFERASE, PUTATIVE (AFU_ORTHOLOGUE AFUA_6G03350)-RELATED"/>
    <property type="match status" value="1"/>
</dbReference>
<dbReference type="PANTHER" id="PTHR43233:SF1">
    <property type="entry name" value="FAMILY N-ACETYLTRANSFERASE, PUTATIVE (AFU_ORTHOLOGUE AFUA_6G03350)-RELATED"/>
    <property type="match status" value="1"/>
</dbReference>
<dbReference type="InterPro" id="IPR053144">
    <property type="entry name" value="Acetyltransferase_Butenolide"/>
</dbReference>
<name>A0AAN7STL7_9EURO</name>
<organism evidence="2 3">
    <name type="scientific">Lithohypha guttulata</name>
    <dbReference type="NCBI Taxonomy" id="1690604"/>
    <lineage>
        <taxon>Eukaryota</taxon>
        <taxon>Fungi</taxon>
        <taxon>Dikarya</taxon>
        <taxon>Ascomycota</taxon>
        <taxon>Pezizomycotina</taxon>
        <taxon>Eurotiomycetes</taxon>
        <taxon>Chaetothyriomycetidae</taxon>
        <taxon>Chaetothyriales</taxon>
        <taxon>Trichomeriaceae</taxon>
        <taxon>Lithohypha</taxon>
    </lineage>
</organism>
<protein>
    <recommendedName>
        <fullName evidence="1">N-acetyltransferase domain-containing protein</fullName>
    </recommendedName>
</protein>
<evidence type="ECO:0000259" key="1">
    <source>
        <dbReference type="PROSITE" id="PS51186"/>
    </source>
</evidence>
<evidence type="ECO:0000313" key="3">
    <source>
        <dbReference type="Proteomes" id="UP001309876"/>
    </source>
</evidence>
<feature type="domain" description="N-acetyltransferase" evidence="1">
    <location>
        <begin position="96"/>
        <end position="186"/>
    </location>
</feature>
<comment type="caution">
    <text evidence="2">The sequence shown here is derived from an EMBL/GenBank/DDBJ whole genome shotgun (WGS) entry which is preliminary data.</text>
</comment>